<protein>
    <recommendedName>
        <fullName evidence="4">Putative HTH-type transcriptional regulatory protein J4203_06315</fullName>
    </recommendedName>
</protein>
<dbReference type="GO" id="GO:0003677">
    <property type="term" value="F:DNA binding"/>
    <property type="evidence" value="ECO:0007669"/>
    <property type="project" value="UniProtKB-KW"/>
</dbReference>
<dbReference type="Pfam" id="PF01381">
    <property type="entry name" value="HTH_3"/>
    <property type="match status" value="1"/>
</dbReference>
<reference evidence="6" key="2">
    <citation type="submission" date="2021-05" db="EMBL/GenBank/DDBJ databases">
        <title>Protein family content uncovers lineage relationships and bacterial pathway maintenance mechanisms in DPANN archaea.</title>
        <authorList>
            <person name="Castelle C.J."/>
            <person name="Meheust R."/>
            <person name="Jaffe A.L."/>
            <person name="Seitz K."/>
            <person name="Gong X."/>
            <person name="Baker B.J."/>
            <person name="Banfield J.F."/>
        </authorList>
    </citation>
    <scope>NUCLEOTIDE SEQUENCE</scope>
    <source>
        <strain evidence="6">RIFCSPLOWO2_01_FULL_58_19</strain>
    </source>
</reference>
<evidence type="ECO:0000313" key="6">
    <source>
        <dbReference type="EMBL" id="MBS3063456.1"/>
    </source>
</evidence>
<comment type="caution">
    <text evidence="6">The sequence shown here is derived from an EMBL/GenBank/DDBJ whole genome shotgun (WGS) entry which is preliminary data.</text>
</comment>
<evidence type="ECO:0000313" key="7">
    <source>
        <dbReference type="Proteomes" id="UP000678237"/>
    </source>
</evidence>
<dbReference type="SMART" id="SM00530">
    <property type="entry name" value="HTH_XRE"/>
    <property type="match status" value="1"/>
</dbReference>
<evidence type="ECO:0000256" key="1">
    <source>
        <dbReference type="ARBA" id="ARBA00023015"/>
    </source>
</evidence>
<dbReference type="HAMAP" id="MF_00584">
    <property type="entry name" value="HTH_type_cro_C1"/>
    <property type="match status" value="1"/>
</dbReference>
<evidence type="ECO:0000256" key="3">
    <source>
        <dbReference type="ARBA" id="ARBA00023163"/>
    </source>
</evidence>
<reference evidence="6" key="1">
    <citation type="submission" date="2021-03" db="EMBL/GenBank/DDBJ databases">
        <authorList>
            <person name="Jaffe A."/>
        </authorList>
    </citation>
    <scope>NUCLEOTIDE SEQUENCE</scope>
    <source>
        <strain evidence="6">RIFCSPLOWO2_01_FULL_58_19</strain>
    </source>
</reference>
<dbReference type="EMBL" id="JAGVWE010000005">
    <property type="protein sequence ID" value="MBS3063456.1"/>
    <property type="molecule type" value="Genomic_DNA"/>
</dbReference>
<dbReference type="PROSITE" id="PS50943">
    <property type="entry name" value="HTH_CROC1"/>
    <property type="match status" value="1"/>
</dbReference>
<dbReference type="Pfam" id="PF26553">
    <property type="entry name" value="PDDEXK_19"/>
    <property type="match status" value="1"/>
</dbReference>
<dbReference type="SUPFAM" id="SSF47413">
    <property type="entry name" value="lambda repressor-like DNA-binding domains"/>
    <property type="match status" value="1"/>
</dbReference>
<gene>
    <name evidence="6" type="ORF">J4203_06315</name>
</gene>
<keyword evidence="3 4" id="KW-0804">Transcription</keyword>
<dbReference type="GO" id="GO:0003700">
    <property type="term" value="F:DNA-binding transcription factor activity"/>
    <property type="evidence" value="ECO:0007669"/>
    <property type="project" value="UniProtKB-UniRule"/>
</dbReference>
<name>A0A8T4LKW4_9ARCH</name>
<keyword evidence="2 4" id="KW-0238">DNA-binding</keyword>
<evidence type="ECO:0000256" key="4">
    <source>
        <dbReference type="HAMAP-Rule" id="MF_00584"/>
    </source>
</evidence>
<evidence type="ECO:0000256" key="2">
    <source>
        <dbReference type="ARBA" id="ARBA00023125"/>
    </source>
</evidence>
<accession>A0A8T4LKW4</accession>
<dbReference type="CDD" id="cd00093">
    <property type="entry name" value="HTH_XRE"/>
    <property type="match status" value="1"/>
</dbReference>
<dbReference type="InterPro" id="IPR059051">
    <property type="entry name" value="MTH_967_PDDEXK"/>
</dbReference>
<dbReference type="Proteomes" id="UP000678237">
    <property type="component" value="Unassembled WGS sequence"/>
</dbReference>
<dbReference type="InterPro" id="IPR020886">
    <property type="entry name" value="MTH_967-like"/>
</dbReference>
<evidence type="ECO:0000259" key="5">
    <source>
        <dbReference type="PROSITE" id="PS50943"/>
    </source>
</evidence>
<feature type="domain" description="HTH cro/C1-type" evidence="5">
    <location>
        <begin position="129"/>
        <end position="186"/>
    </location>
</feature>
<sequence length="309" mass="35061">MRQELLARALSLLERHGFRVATFYHTNSCFDLIARSPNLTLLVKVFGNIDALRPEHATELRKLEKIFNAEALILGEKTKAFSLQRGMVYERHDIPVLNLGSFADLLDERAPYIKYYKGKSIVELDADAMRRKREEAGKPLSEVAEQVGLAKESLHRFEAGASTSLDTARKLEAYFKCTLIKQANFLGETGHEPIPERELFSEHFEDELLQKIHDLGLKLAEFHRAPFDAFTQPSEGLLISLGHKKADIQRKALDLGKSGETLAAHAVILAKEFKARKVEDIPVIGEEDLETLHKAKDLLKLIREREKLR</sequence>
<dbReference type="InterPro" id="IPR001387">
    <property type="entry name" value="Cro/C1-type_HTH"/>
</dbReference>
<proteinExistence type="inferred from homology"/>
<dbReference type="Gene3D" id="1.10.260.40">
    <property type="entry name" value="lambda repressor-like DNA-binding domains"/>
    <property type="match status" value="1"/>
</dbReference>
<dbReference type="AlphaFoldDB" id="A0A8T4LKW4"/>
<organism evidence="6 7">
    <name type="scientific">Candidatus Iainarchaeum sp</name>
    <dbReference type="NCBI Taxonomy" id="3101447"/>
    <lineage>
        <taxon>Archaea</taxon>
        <taxon>Candidatus Iainarchaeota</taxon>
        <taxon>Candidatus Iainarchaeia</taxon>
        <taxon>Candidatus Iainarchaeales</taxon>
        <taxon>Candidatus Iainarchaeaceae</taxon>
        <taxon>Candidatus Iainarchaeum</taxon>
    </lineage>
</organism>
<dbReference type="InterPro" id="IPR010982">
    <property type="entry name" value="Lambda_DNA-bd_dom_sf"/>
</dbReference>
<keyword evidence="1 4" id="KW-0805">Transcription regulation</keyword>